<feature type="region of interest" description="Disordered" evidence="1">
    <location>
        <begin position="90"/>
        <end position="155"/>
    </location>
</feature>
<feature type="region of interest" description="Disordered" evidence="1">
    <location>
        <begin position="30"/>
        <end position="75"/>
    </location>
</feature>
<evidence type="ECO:0000256" key="1">
    <source>
        <dbReference type="SAM" id="MobiDB-lite"/>
    </source>
</evidence>
<evidence type="ECO:0000313" key="3">
    <source>
        <dbReference type="Proteomes" id="UP000000763"/>
    </source>
</evidence>
<sequence>MPRLRRPCRACAAQPRCPAAPVAALSLGPASQRTASAMAEGQPRRASPSSAPFDRARDAPFLPLEAPSRAHKIRPPPLVRFPFARPSSLQAAAPLSPCPARRRRSSSRVSEEPARARTRDVDSGRTVSLLFPGPRPERSRPAPSTIVTAPLHPAR</sequence>
<protein>
    <submittedName>
        <fullName evidence="2">Uncharacterized protein</fullName>
    </submittedName>
</protein>
<proteinExistence type="predicted"/>
<gene>
    <name evidence="2" type="primary">OJ1111_E05.25</name>
</gene>
<reference evidence="3" key="1">
    <citation type="journal article" date="2005" name="Nature">
        <title>The map-based sequence of the rice genome.</title>
        <authorList>
            <consortium name="International rice genome sequencing project (IRGSP)"/>
            <person name="Matsumoto T."/>
            <person name="Wu J."/>
            <person name="Kanamori H."/>
            <person name="Katayose Y."/>
            <person name="Fujisawa M."/>
            <person name="Namiki N."/>
            <person name="Mizuno H."/>
            <person name="Yamamoto K."/>
            <person name="Antonio B.A."/>
            <person name="Baba T."/>
            <person name="Sakata K."/>
            <person name="Nagamura Y."/>
            <person name="Aoki H."/>
            <person name="Arikawa K."/>
            <person name="Arita K."/>
            <person name="Bito T."/>
            <person name="Chiden Y."/>
            <person name="Fujitsuka N."/>
            <person name="Fukunaka R."/>
            <person name="Hamada M."/>
            <person name="Harada C."/>
            <person name="Hayashi A."/>
            <person name="Hijishita S."/>
            <person name="Honda M."/>
            <person name="Hosokawa S."/>
            <person name="Ichikawa Y."/>
            <person name="Idonuma A."/>
            <person name="Iijima M."/>
            <person name="Ikeda M."/>
            <person name="Ikeno M."/>
            <person name="Ito K."/>
            <person name="Ito S."/>
            <person name="Ito T."/>
            <person name="Ito Y."/>
            <person name="Ito Y."/>
            <person name="Iwabuchi A."/>
            <person name="Kamiya K."/>
            <person name="Karasawa W."/>
            <person name="Kurita K."/>
            <person name="Katagiri S."/>
            <person name="Kikuta A."/>
            <person name="Kobayashi H."/>
            <person name="Kobayashi N."/>
            <person name="Machita K."/>
            <person name="Maehara T."/>
            <person name="Masukawa M."/>
            <person name="Mizubayashi T."/>
            <person name="Mukai Y."/>
            <person name="Nagasaki H."/>
            <person name="Nagata Y."/>
            <person name="Naito S."/>
            <person name="Nakashima M."/>
            <person name="Nakama Y."/>
            <person name="Nakamichi Y."/>
            <person name="Nakamura M."/>
            <person name="Meguro A."/>
            <person name="Negishi M."/>
            <person name="Ohta I."/>
            <person name="Ohta T."/>
            <person name="Okamoto M."/>
            <person name="Ono N."/>
            <person name="Saji S."/>
            <person name="Sakaguchi M."/>
            <person name="Sakai K."/>
            <person name="Shibata M."/>
            <person name="Shimokawa T."/>
            <person name="Song J."/>
            <person name="Takazaki Y."/>
            <person name="Terasawa K."/>
            <person name="Tsugane M."/>
            <person name="Tsuji K."/>
            <person name="Ueda S."/>
            <person name="Waki K."/>
            <person name="Yamagata H."/>
            <person name="Yamamoto M."/>
            <person name="Yamamoto S."/>
            <person name="Yamane H."/>
            <person name="Yoshiki S."/>
            <person name="Yoshihara R."/>
            <person name="Yukawa K."/>
            <person name="Zhong H."/>
            <person name="Yano M."/>
            <person name="Yuan Q."/>
            <person name="Ouyang S."/>
            <person name="Liu J."/>
            <person name="Jones K.M."/>
            <person name="Gansberger K."/>
            <person name="Moffat K."/>
            <person name="Hill J."/>
            <person name="Bera J."/>
            <person name="Fadrosh D."/>
            <person name="Jin S."/>
            <person name="Johri S."/>
            <person name="Kim M."/>
            <person name="Overton L."/>
            <person name="Reardon M."/>
            <person name="Tsitrin T."/>
            <person name="Vuong H."/>
            <person name="Weaver B."/>
            <person name="Ciecko A."/>
            <person name="Tallon L."/>
            <person name="Jackson J."/>
            <person name="Pai G."/>
            <person name="Aken S.V."/>
            <person name="Utterback T."/>
            <person name="Reidmuller S."/>
            <person name="Feldblyum T."/>
            <person name="Hsiao J."/>
            <person name="Zismann V."/>
            <person name="Iobst S."/>
            <person name="de Vazeille A.R."/>
            <person name="Buell C.R."/>
            <person name="Ying K."/>
            <person name="Li Y."/>
            <person name="Lu T."/>
            <person name="Huang Y."/>
            <person name="Zhao Q."/>
            <person name="Feng Q."/>
            <person name="Zhang L."/>
            <person name="Zhu J."/>
            <person name="Weng Q."/>
            <person name="Mu J."/>
            <person name="Lu Y."/>
            <person name="Fan D."/>
            <person name="Liu Y."/>
            <person name="Guan J."/>
            <person name="Zhang Y."/>
            <person name="Yu S."/>
            <person name="Liu X."/>
            <person name="Zhang Y."/>
            <person name="Hong G."/>
            <person name="Han B."/>
            <person name="Choisne N."/>
            <person name="Demange N."/>
            <person name="Orjeda G."/>
            <person name="Samain S."/>
            <person name="Cattolico L."/>
            <person name="Pelletier E."/>
            <person name="Couloux A."/>
            <person name="Segurens B."/>
            <person name="Wincker P."/>
            <person name="D'Hont A."/>
            <person name="Scarpelli C."/>
            <person name="Weissenbach J."/>
            <person name="Salanoubat M."/>
            <person name="Quetier F."/>
            <person name="Yu Y."/>
            <person name="Kim H.R."/>
            <person name="Rambo T."/>
            <person name="Currie J."/>
            <person name="Collura K."/>
            <person name="Luo M."/>
            <person name="Yang T."/>
            <person name="Ammiraju J.S.S."/>
            <person name="Engler F."/>
            <person name="Soderlund C."/>
            <person name="Wing R.A."/>
            <person name="Palmer L.E."/>
            <person name="de la Bastide M."/>
            <person name="Spiegel L."/>
            <person name="Nascimento L."/>
            <person name="Zutavern T."/>
            <person name="O'Shaughnessy A."/>
            <person name="Dike S."/>
            <person name="Dedhia N."/>
            <person name="Preston R."/>
            <person name="Balija V."/>
            <person name="McCombie W.R."/>
            <person name="Chow T."/>
            <person name="Chen H."/>
            <person name="Chung M."/>
            <person name="Chen C."/>
            <person name="Shaw J."/>
            <person name="Wu H."/>
            <person name="Hsiao K."/>
            <person name="Chao Y."/>
            <person name="Chu M."/>
            <person name="Cheng C."/>
            <person name="Hour A."/>
            <person name="Lee P."/>
            <person name="Lin S."/>
            <person name="Lin Y."/>
            <person name="Liou J."/>
            <person name="Liu S."/>
            <person name="Hsing Y."/>
            <person name="Raghuvanshi S."/>
            <person name="Mohanty A."/>
            <person name="Bharti A.K."/>
            <person name="Gaur A."/>
            <person name="Gupta V."/>
            <person name="Kumar D."/>
            <person name="Ravi V."/>
            <person name="Vij S."/>
            <person name="Kapur A."/>
            <person name="Khurana P."/>
            <person name="Khurana P."/>
            <person name="Khurana J.P."/>
            <person name="Tyagi A.K."/>
            <person name="Gaikwad K."/>
            <person name="Singh A."/>
            <person name="Dalal V."/>
            <person name="Srivastava S."/>
            <person name="Dixit A."/>
            <person name="Pal A.K."/>
            <person name="Ghazi I.A."/>
            <person name="Yadav M."/>
            <person name="Pandit A."/>
            <person name="Bhargava A."/>
            <person name="Sureshbabu K."/>
            <person name="Batra K."/>
            <person name="Sharma T.R."/>
            <person name="Mohapatra T."/>
            <person name="Singh N.K."/>
            <person name="Messing J."/>
            <person name="Nelson A.B."/>
            <person name="Fuks G."/>
            <person name="Kavchok S."/>
            <person name="Keizer G."/>
            <person name="Linton E."/>
            <person name="Llaca V."/>
            <person name="Song R."/>
            <person name="Tanyolac B."/>
            <person name="Young S."/>
            <person name="Ho-Il K."/>
            <person name="Hahn J.H."/>
            <person name="Sangsakoo G."/>
            <person name="Vanavichit A."/>
            <person name="de Mattos Luiz.A.T."/>
            <person name="Zimmer P.D."/>
            <person name="Malone G."/>
            <person name="Dellagostin O."/>
            <person name="de Oliveira A.C."/>
            <person name="Bevan M."/>
            <person name="Bancroft I."/>
            <person name="Minx P."/>
            <person name="Cordum H."/>
            <person name="Wilson R."/>
            <person name="Cheng Z."/>
            <person name="Jin W."/>
            <person name="Jiang J."/>
            <person name="Leong S.A."/>
            <person name="Iwama H."/>
            <person name="Gojobori T."/>
            <person name="Itoh T."/>
            <person name="Niimura Y."/>
            <person name="Fujii Y."/>
            <person name="Habara T."/>
            <person name="Sakai H."/>
            <person name="Sato Y."/>
            <person name="Wilson G."/>
            <person name="Kumar K."/>
            <person name="McCouch S."/>
            <person name="Juretic N."/>
            <person name="Hoen D."/>
            <person name="Wright S."/>
            <person name="Bruskiewich R."/>
            <person name="Bureau T."/>
            <person name="Miyao A."/>
            <person name="Hirochika H."/>
            <person name="Nishikawa T."/>
            <person name="Kadowaki K."/>
            <person name="Sugiura M."/>
            <person name="Burr B."/>
            <person name="Sasaki T."/>
        </authorList>
    </citation>
    <scope>NUCLEOTIDE SEQUENCE [LARGE SCALE GENOMIC DNA]</scope>
    <source>
        <strain evidence="3">cv. Nipponbare</strain>
    </source>
</reference>
<dbReference type="AlphaFoldDB" id="Q6ZG41"/>
<feature type="compositionally biased region" description="Basic and acidic residues" evidence="1">
    <location>
        <begin position="109"/>
        <end position="123"/>
    </location>
</feature>
<name>Q6ZG41_ORYSJ</name>
<dbReference type="Proteomes" id="UP000000763">
    <property type="component" value="Chromosome 8"/>
</dbReference>
<dbReference type="EMBL" id="AP004154">
    <property type="protein sequence ID" value="BAD09209.1"/>
    <property type="molecule type" value="Genomic_DNA"/>
</dbReference>
<evidence type="ECO:0000313" key="2">
    <source>
        <dbReference type="EMBL" id="BAD09209.1"/>
    </source>
</evidence>
<reference evidence="3" key="2">
    <citation type="journal article" date="2008" name="Nucleic Acids Res.">
        <title>The rice annotation project database (RAP-DB): 2008 update.</title>
        <authorList>
            <consortium name="The rice annotation project (RAP)"/>
        </authorList>
    </citation>
    <scope>GENOME REANNOTATION</scope>
    <source>
        <strain evidence="3">cv. Nipponbare</strain>
    </source>
</reference>
<accession>Q6ZG41</accession>
<organism evidence="2 3">
    <name type="scientific">Oryza sativa subsp. japonica</name>
    <name type="common">Rice</name>
    <dbReference type="NCBI Taxonomy" id="39947"/>
    <lineage>
        <taxon>Eukaryota</taxon>
        <taxon>Viridiplantae</taxon>
        <taxon>Streptophyta</taxon>
        <taxon>Embryophyta</taxon>
        <taxon>Tracheophyta</taxon>
        <taxon>Spermatophyta</taxon>
        <taxon>Magnoliopsida</taxon>
        <taxon>Liliopsida</taxon>
        <taxon>Poales</taxon>
        <taxon>Poaceae</taxon>
        <taxon>BOP clade</taxon>
        <taxon>Oryzoideae</taxon>
        <taxon>Oryzeae</taxon>
        <taxon>Oryzinae</taxon>
        <taxon>Oryza</taxon>
        <taxon>Oryza sativa</taxon>
    </lineage>
</organism>